<evidence type="ECO:0000313" key="4">
    <source>
        <dbReference type="Proteomes" id="UP001589709"/>
    </source>
</evidence>
<organism evidence="3 4">
    <name type="scientific">Streptomyces cinereospinus</name>
    <dbReference type="NCBI Taxonomy" id="285561"/>
    <lineage>
        <taxon>Bacteria</taxon>
        <taxon>Bacillati</taxon>
        <taxon>Actinomycetota</taxon>
        <taxon>Actinomycetes</taxon>
        <taxon>Kitasatosporales</taxon>
        <taxon>Streptomycetaceae</taxon>
        <taxon>Streptomyces</taxon>
    </lineage>
</organism>
<evidence type="ECO:0000313" key="3">
    <source>
        <dbReference type="EMBL" id="MFB9465763.1"/>
    </source>
</evidence>
<dbReference type="SUPFAM" id="SSF56399">
    <property type="entry name" value="ADP-ribosylation"/>
    <property type="match status" value="1"/>
</dbReference>
<dbReference type="RefSeq" id="WP_381348592.1">
    <property type="nucleotide sequence ID" value="NZ_JBHMCY010000053.1"/>
</dbReference>
<accession>A0ABV5N645</accession>
<name>A0ABV5N645_9ACTN</name>
<keyword evidence="4" id="KW-1185">Reference proteome</keyword>
<dbReference type="Gene3D" id="3.90.176.10">
    <property type="entry name" value="Toxin ADP-ribosyltransferase, Chain A, domain 1"/>
    <property type="match status" value="1"/>
</dbReference>
<dbReference type="EMBL" id="JBHMCY010000053">
    <property type="protein sequence ID" value="MFB9465763.1"/>
    <property type="molecule type" value="Genomic_DNA"/>
</dbReference>
<feature type="domain" description="ADP ribosyltransferase" evidence="2">
    <location>
        <begin position="358"/>
        <end position="515"/>
    </location>
</feature>
<dbReference type="Proteomes" id="UP001589709">
    <property type="component" value="Unassembled WGS sequence"/>
</dbReference>
<dbReference type="PROSITE" id="PS51996">
    <property type="entry name" value="TR_MART"/>
    <property type="match status" value="1"/>
</dbReference>
<dbReference type="InterPro" id="IPR003540">
    <property type="entry name" value="ADP-ribosyltransferase"/>
</dbReference>
<reference evidence="3 4" key="1">
    <citation type="submission" date="2024-09" db="EMBL/GenBank/DDBJ databases">
        <authorList>
            <person name="Sun Q."/>
            <person name="Mori K."/>
        </authorList>
    </citation>
    <scope>NUCLEOTIDE SEQUENCE [LARGE SCALE GENOMIC DNA]</scope>
    <source>
        <strain evidence="3 4">JCM 6917</strain>
    </source>
</reference>
<feature type="region of interest" description="Disordered" evidence="1">
    <location>
        <begin position="107"/>
        <end position="142"/>
    </location>
</feature>
<feature type="non-terminal residue" evidence="3">
    <location>
        <position position="1"/>
    </location>
</feature>
<evidence type="ECO:0000259" key="2">
    <source>
        <dbReference type="Pfam" id="PF03496"/>
    </source>
</evidence>
<dbReference type="Pfam" id="PF03496">
    <property type="entry name" value="ADPrib_exo_Tox"/>
    <property type="match status" value="1"/>
</dbReference>
<feature type="region of interest" description="Disordered" evidence="1">
    <location>
        <begin position="159"/>
        <end position="314"/>
    </location>
</feature>
<evidence type="ECO:0000256" key="1">
    <source>
        <dbReference type="SAM" id="MobiDB-lite"/>
    </source>
</evidence>
<protein>
    <submittedName>
        <fullName evidence="3">ADP-ribosyltransferase</fullName>
    </submittedName>
</protein>
<gene>
    <name evidence="3" type="ORF">ACFF45_24405</name>
</gene>
<sequence>ISAALRGVGTIDIPTLPDGTVHLPDGRVLDPDGNLVAPNGAVDTTPVTHETGATVPHGTTAPTLPAHWTVQGGQQPVYAGAHAGDGVTHTVDTTGGAGPYTSPAAHTAATGGHVPGGSFDATPTATPYGHTPSPSAYDYGPPASAYDYGPPASGYDYGPPASGYDYGPPPASYDQAPPATAYDQTPTATPHTGGGHPGGTPWYHQSAGANPVHDLPGTTPHTGGPDVPGTGGHTPDVPHGTGHDVPGAGHADDAVHGAGDEGVGHTDDAAHAGGHADLPQGVADIGAHHGTDAPVAPGHQGTDVPGSGATEPFEYRPTMSRDEFAHLSDAEKHAVAAAELARGTNPAPSVSNEAGLAYGNAYWNDFLDDLPTESREALRTYSGNEYDLINSHLRFGNDLDDSLKHTISEMDKVMDTRPVPEDVMIVRGTGVDHIKINGHPLKSPLDMQGGVFDDQAYTSTALGKTPPPPFDGKPVWMHLRVPKGTPALWIDHLSKYPGERELLLARGSEYKVTRAFMDQAGKWHVYGEVLPRP</sequence>
<feature type="compositionally biased region" description="Basic and acidic residues" evidence="1">
    <location>
        <begin position="250"/>
        <end position="270"/>
    </location>
</feature>
<comment type="caution">
    <text evidence="3">The sequence shown here is derived from an EMBL/GenBank/DDBJ whole genome shotgun (WGS) entry which is preliminary data.</text>
</comment>
<proteinExistence type="predicted"/>